<gene>
    <name evidence="2" type="ORF">ABWK59_01630</name>
</gene>
<accession>A0AAU8JPD5</accession>
<keyword evidence="1" id="KW-0812">Transmembrane</keyword>
<evidence type="ECO:0000313" key="2">
    <source>
        <dbReference type="EMBL" id="XCM77728.1"/>
    </source>
</evidence>
<feature type="transmembrane region" description="Helical" evidence="1">
    <location>
        <begin position="43"/>
        <end position="64"/>
    </location>
</feature>
<name>A0AAU8JPD5_9ACTN</name>
<sequence>MAQRGREVEAFTSFCAGLATVLLVWLALAGLNEVVSADGGWRAVGYVITGASGAAFTVGTYRWLHNRSPGDGSR</sequence>
<dbReference type="KEGG" id="kcm:ABWK59_01630"/>
<dbReference type="EMBL" id="CP159872">
    <property type="protein sequence ID" value="XCM77728.1"/>
    <property type="molecule type" value="Genomic_DNA"/>
</dbReference>
<proteinExistence type="predicted"/>
<keyword evidence="1" id="KW-0472">Membrane</keyword>
<evidence type="ECO:0000256" key="1">
    <source>
        <dbReference type="SAM" id="Phobius"/>
    </source>
</evidence>
<protein>
    <recommendedName>
        <fullName evidence="3">F0F1-ATPase subunit (Ca2+/Mg2+ transporter)</fullName>
    </recommendedName>
</protein>
<evidence type="ECO:0008006" key="3">
    <source>
        <dbReference type="Google" id="ProtNLM"/>
    </source>
</evidence>
<feature type="transmembrane region" description="Helical" evidence="1">
    <location>
        <begin position="12"/>
        <end position="31"/>
    </location>
</feature>
<reference evidence="2" key="1">
    <citation type="submission" date="2024-06" db="EMBL/GenBank/DDBJ databases">
        <title>The genome sequences of Kitasatospora sp. strain HUAS MG31.</title>
        <authorList>
            <person name="Mo P."/>
        </authorList>
    </citation>
    <scope>NUCLEOTIDE SEQUENCE</scope>
    <source>
        <strain evidence="2">HUAS MG31</strain>
    </source>
</reference>
<organism evidence="2">
    <name type="scientific">Kitasatospora camelliae</name>
    <dbReference type="NCBI Taxonomy" id="3156397"/>
    <lineage>
        <taxon>Bacteria</taxon>
        <taxon>Bacillati</taxon>
        <taxon>Actinomycetota</taxon>
        <taxon>Actinomycetes</taxon>
        <taxon>Kitasatosporales</taxon>
        <taxon>Streptomycetaceae</taxon>
        <taxon>Kitasatospora</taxon>
    </lineage>
</organism>
<dbReference type="AlphaFoldDB" id="A0AAU8JPD5"/>
<keyword evidence="1" id="KW-1133">Transmembrane helix</keyword>
<dbReference type="RefSeq" id="WP_354637423.1">
    <property type="nucleotide sequence ID" value="NZ_CP159872.1"/>
</dbReference>